<evidence type="ECO:0000313" key="1">
    <source>
        <dbReference type="EMBL" id="KAH3810422.1"/>
    </source>
</evidence>
<accession>A0A9D4GAF9</accession>
<dbReference type="Proteomes" id="UP000828390">
    <property type="component" value="Unassembled WGS sequence"/>
</dbReference>
<name>A0A9D4GAF9_DREPO</name>
<dbReference type="EMBL" id="JAIWYP010000006">
    <property type="protein sequence ID" value="KAH3810422.1"/>
    <property type="molecule type" value="Genomic_DNA"/>
</dbReference>
<comment type="caution">
    <text evidence="1">The sequence shown here is derived from an EMBL/GenBank/DDBJ whole genome shotgun (WGS) entry which is preliminary data.</text>
</comment>
<evidence type="ECO:0000313" key="2">
    <source>
        <dbReference type="Proteomes" id="UP000828390"/>
    </source>
</evidence>
<gene>
    <name evidence="1" type="ORF">DPMN_138814</name>
</gene>
<proteinExistence type="predicted"/>
<sequence>MDDACITCVTMLNQSASVPNPDVATIGYSFHVTSTQTLDQTIASHAGYVAYTSRVTSLT</sequence>
<dbReference type="AlphaFoldDB" id="A0A9D4GAF9"/>
<keyword evidence="2" id="KW-1185">Reference proteome</keyword>
<protein>
    <submittedName>
        <fullName evidence="1">Uncharacterized protein</fullName>
    </submittedName>
</protein>
<reference evidence="1" key="2">
    <citation type="submission" date="2020-11" db="EMBL/GenBank/DDBJ databases">
        <authorList>
            <person name="McCartney M.A."/>
            <person name="Auch B."/>
            <person name="Kono T."/>
            <person name="Mallez S."/>
            <person name="Becker A."/>
            <person name="Gohl D.M."/>
            <person name="Silverstein K.A.T."/>
            <person name="Koren S."/>
            <person name="Bechman K.B."/>
            <person name="Herman A."/>
            <person name="Abrahante J.E."/>
            <person name="Garbe J."/>
        </authorList>
    </citation>
    <scope>NUCLEOTIDE SEQUENCE</scope>
    <source>
        <strain evidence="1">Duluth1</strain>
        <tissue evidence="1">Whole animal</tissue>
    </source>
</reference>
<reference evidence="1" key="1">
    <citation type="journal article" date="2019" name="bioRxiv">
        <title>The Genome of the Zebra Mussel, Dreissena polymorpha: A Resource for Invasive Species Research.</title>
        <authorList>
            <person name="McCartney M.A."/>
            <person name="Auch B."/>
            <person name="Kono T."/>
            <person name="Mallez S."/>
            <person name="Zhang Y."/>
            <person name="Obille A."/>
            <person name="Becker A."/>
            <person name="Abrahante J.E."/>
            <person name="Garbe J."/>
            <person name="Badalamenti J.P."/>
            <person name="Herman A."/>
            <person name="Mangelson H."/>
            <person name="Liachko I."/>
            <person name="Sullivan S."/>
            <person name="Sone E.D."/>
            <person name="Koren S."/>
            <person name="Silverstein K.A.T."/>
            <person name="Beckman K.B."/>
            <person name="Gohl D.M."/>
        </authorList>
    </citation>
    <scope>NUCLEOTIDE SEQUENCE</scope>
    <source>
        <strain evidence="1">Duluth1</strain>
        <tissue evidence="1">Whole animal</tissue>
    </source>
</reference>
<organism evidence="1 2">
    <name type="scientific">Dreissena polymorpha</name>
    <name type="common">Zebra mussel</name>
    <name type="synonym">Mytilus polymorpha</name>
    <dbReference type="NCBI Taxonomy" id="45954"/>
    <lineage>
        <taxon>Eukaryota</taxon>
        <taxon>Metazoa</taxon>
        <taxon>Spiralia</taxon>
        <taxon>Lophotrochozoa</taxon>
        <taxon>Mollusca</taxon>
        <taxon>Bivalvia</taxon>
        <taxon>Autobranchia</taxon>
        <taxon>Heteroconchia</taxon>
        <taxon>Euheterodonta</taxon>
        <taxon>Imparidentia</taxon>
        <taxon>Neoheterodontei</taxon>
        <taxon>Myida</taxon>
        <taxon>Dreissenoidea</taxon>
        <taxon>Dreissenidae</taxon>
        <taxon>Dreissena</taxon>
    </lineage>
</organism>